<evidence type="ECO:0000313" key="4">
    <source>
        <dbReference type="EMBL" id="KYH29308.1"/>
    </source>
</evidence>
<evidence type="ECO:0000259" key="3">
    <source>
        <dbReference type="Pfam" id="PF16244"/>
    </source>
</evidence>
<evidence type="ECO:0000256" key="1">
    <source>
        <dbReference type="SAM" id="Coils"/>
    </source>
</evidence>
<dbReference type="Proteomes" id="UP000075374">
    <property type="component" value="Unassembled WGS sequence"/>
</dbReference>
<feature type="coiled-coil region" evidence="1">
    <location>
        <begin position="310"/>
        <end position="337"/>
    </location>
</feature>
<dbReference type="Pfam" id="PF16244">
    <property type="entry name" value="DUF4901"/>
    <property type="match status" value="2"/>
</dbReference>
<feature type="signal peptide" evidence="2">
    <location>
        <begin position="1"/>
        <end position="25"/>
    </location>
</feature>
<feature type="domain" description="YcdB/YcdC repeated" evidence="3">
    <location>
        <begin position="91"/>
        <end position="225"/>
    </location>
</feature>
<feature type="chain" id="PRO_5007577771" evidence="2">
    <location>
        <begin position="26"/>
        <end position="798"/>
    </location>
</feature>
<proteinExistence type="predicted"/>
<keyword evidence="5" id="KW-1185">Reference proteome</keyword>
<feature type="domain" description="YcdB/YcdC repeated" evidence="3">
    <location>
        <begin position="404"/>
        <end position="514"/>
    </location>
</feature>
<keyword evidence="2" id="KW-0732">Signal</keyword>
<gene>
    <name evidence="4" type="ORF">CLCOL_10510</name>
</gene>
<dbReference type="AlphaFoldDB" id="A0A151ANV9"/>
<sequence>MNKQKLFSILLASSLISPFAQQALAATSYESASNIKVVSSSSDKISSNEDINVAISKEAAILKGKAILKKYFNIDVNEKDFKFNINLEPYVISAIKETKSYVWNMYWQNSSFKGDTTISLCLDGNSGKLISMNKNSYNNANQKSIPTLSIDEAKRIAQEAIKKINPEELKTLKLGTDRWFSNRDNSSNYSFNFVRFINDAYYENDSIYINVDGVTGEITSYHYNWNNSLVFPNSDGSISLDEAKTIFKNNTNMTLKYKLFKNKYEYQNANNKKNIKLVYEPTLKNGFIIDAKTGNPITLSETPTSKVETINLNKKELDEIYKKYKKLENKKEALKKEEALNIMSNVINSIYGKGYTIGDLRYKEDNSSLNTNSAKVWSAPFTKKIDVKDKNGQTANTLIKQGFISINALNGQILSIYNYTPYEYKESFTPKLTWKEGYYKSLEFIEQYYKDKIKDIEYNLTHTELIYSEKPDSTEPERFYRYSFVRKVNDIPYENDNIYIEFNAETGEVSNMNLSWDDSIEFPKPDSSIDVSKAKTIYYNKYTPLLKYIIVNTSSDPKTPKNELKLTYSLDATNIFIDALDSKILNDYDGEEIKFDISDFLNEIKGSKAEKEISILAYKGLIDTKDFKLKRQVKYMDLIKNLVDALGYTPYIVNANENSMIDSNKKDSAVDSNQNGLSTEDYLTMAKYYGIIEDKDLENFDINAPVSREEMCKALIKFLKYENIANCLDIFTLNCDDANDVDKNNLGYVTLAKGLNLIELEDNKINPKKTATSEDLALGLFRALQNKEVSTNFYPVYK</sequence>
<comment type="caution">
    <text evidence="4">The sequence shown here is derived from an EMBL/GenBank/DDBJ whole genome shotgun (WGS) entry which is preliminary data.</text>
</comment>
<dbReference type="InterPro" id="IPR032599">
    <property type="entry name" value="YcdB/YcdC_rep_domain"/>
</dbReference>
<dbReference type="EMBL" id="LTBB01000004">
    <property type="protein sequence ID" value="KYH29308.1"/>
    <property type="molecule type" value="Genomic_DNA"/>
</dbReference>
<keyword evidence="1" id="KW-0175">Coiled coil</keyword>
<name>A0A151ANV9_9CLOT</name>
<accession>A0A151ANV9</accession>
<dbReference type="PATRIC" id="fig|1121305.3.peg.1055"/>
<reference evidence="4 5" key="1">
    <citation type="submission" date="2016-02" db="EMBL/GenBank/DDBJ databases">
        <title>Genome sequence of Clostridium colicanis DSM 13634.</title>
        <authorList>
            <person name="Poehlein A."/>
            <person name="Daniel R."/>
        </authorList>
    </citation>
    <scope>NUCLEOTIDE SEQUENCE [LARGE SCALE GENOMIC DNA]</scope>
    <source>
        <strain evidence="4 5">DSM 13634</strain>
    </source>
</reference>
<evidence type="ECO:0000256" key="2">
    <source>
        <dbReference type="SAM" id="SignalP"/>
    </source>
</evidence>
<organism evidence="4 5">
    <name type="scientific">Clostridium colicanis DSM 13634</name>
    <dbReference type="NCBI Taxonomy" id="1121305"/>
    <lineage>
        <taxon>Bacteria</taxon>
        <taxon>Bacillati</taxon>
        <taxon>Bacillota</taxon>
        <taxon>Clostridia</taxon>
        <taxon>Eubacteriales</taxon>
        <taxon>Clostridiaceae</taxon>
        <taxon>Clostridium</taxon>
    </lineage>
</organism>
<evidence type="ECO:0000313" key="5">
    <source>
        <dbReference type="Proteomes" id="UP000075374"/>
    </source>
</evidence>
<dbReference type="STRING" id="1121305.CLCOL_10510"/>
<dbReference type="RefSeq" id="WP_061857928.1">
    <property type="nucleotide sequence ID" value="NZ_LTBB01000004.1"/>
</dbReference>
<protein>
    <submittedName>
        <fullName evidence="4">Peptidase propeptide and YPEB domain protein</fullName>
    </submittedName>
</protein>